<dbReference type="EMBL" id="KI280276">
    <property type="protein sequence ID" value="ESA17340.1"/>
    <property type="molecule type" value="Genomic_DNA"/>
</dbReference>
<accession>U9UAC2</accession>
<dbReference type="AlphaFoldDB" id="U9UAC2"/>
<proteinExistence type="predicted"/>
<evidence type="ECO:0000313" key="1">
    <source>
        <dbReference type="EMBL" id="ESA17340.1"/>
    </source>
</evidence>
<gene>
    <name evidence="1" type="ORF">GLOINDRAFT_21898</name>
</gene>
<name>U9UAC2_RHIID</name>
<reference evidence="1" key="1">
    <citation type="submission" date="2013-07" db="EMBL/GenBank/DDBJ databases">
        <title>The genome of an arbuscular mycorrhizal fungus provides insights into the evolution of the oldest plant symbiosis.</title>
        <authorList>
            <consortium name="DOE Joint Genome Institute"/>
            <person name="Tisserant E."/>
            <person name="Malbreil M."/>
            <person name="Kuo A."/>
            <person name="Kohler A."/>
            <person name="Symeonidi A."/>
            <person name="Balestrini R."/>
            <person name="Charron P."/>
            <person name="Duensing N."/>
            <person name="Frei-dit-Frey N."/>
            <person name="Gianinazzi-Pearson V."/>
            <person name="Gilbert B."/>
            <person name="Handa Y."/>
            <person name="Hijri M."/>
            <person name="Kaul R."/>
            <person name="Kawaguchi M."/>
            <person name="Krajinski F."/>
            <person name="Lammers P."/>
            <person name="Lapierre D."/>
            <person name="Masclaux F.G."/>
            <person name="Murat C."/>
            <person name="Morin E."/>
            <person name="Ndikumana S."/>
            <person name="Pagni M."/>
            <person name="Petitpierre D."/>
            <person name="Requena N."/>
            <person name="Rosikiewicz P."/>
            <person name="Riley R."/>
            <person name="Saito K."/>
            <person name="San Clemente H."/>
            <person name="Shapiro H."/>
            <person name="van Tuinen D."/>
            <person name="Becard G."/>
            <person name="Bonfante P."/>
            <person name="Paszkowski U."/>
            <person name="Shachar-Hill Y."/>
            <person name="Young J.P."/>
            <person name="Sanders I.R."/>
            <person name="Henrissat B."/>
            <person name="Rensing S.A."/>
            <person name="Grigoriev I.V."/>
            <person name="Corradi N."/>
            <person name="Roux C."/>
            <person name="Martin F."/>
        </authorList>
    </citation>
    <scope>NUCLEOTIDE SEQUENCE</scope>
    <source>
        <strain evidence="1">DAOM 197198</strain>
    </source>
</reference>
<dbReference type="HOGENOM" id="CLU_2590961_0_0_1"/>
<sequence length="80" mass="9617">MSSQPKYSSHSLLAYKYNLSKRHVAKQIILFPMVSGHFTEGCFAETHFAKAIRRRMFRRRDVLPKRRFAEETFRRSYFAE</sequence>
<protein>
    <submittedName>
        <fullName evidence="1">Uncharacterized protein</fullName>
    </submittedName>
</protein>
<organism evidence="1">
    <name type="scientific">Rhizophagus irregularis (strain DAOM 181602 / DAOM 197198 / MUCL 43194)</name>
    <name type="common">Arbuscular mycorrhizal fungus</name>
    <name type="synonym">Glomus intraradices</name>
    <dbReference type="NCBI Taxonomy" id="747089"/>
    <lineage>
        <taxon>Eukaryota</taxon>
        <taxon>Fungi</taxon>
        <taxon>Fungi incertae sedis</taxon>
        <taxon>Mucoromycota</taxon>
        <taxon>Glomeromycotina</taxon>
        <taxon>Glomeromycetes</taxon>
        <taxon>Glomerales</taxon>
        <taxon>Glomeraceae</taxon>
        <taxon>Rhizophagus</taxon>
    </lineage>
</organism>